<dbReference type="PANTHER" id="PTHR30273:SF2">
    <property type="entry name" value="PROTEIN FECR"/>
    <property type="match status" value="1"/>
</dbReference>
<keyword evidence="1" id="KW-0812">Transmembrane</keyword>
<dbReference type="GO" id="GO:0016989">
    <property type="term" value="F:sigma factor antagonist activity"/>
    <property type="evidence" value="ECO:0007669"/>
    <property type="project" value="TreeGrafter"/>
</dbReference>
<dbReference type="Pfam" id="PF16220">
    <property type="entry name" value="DUF4880"/>
    <property type="match status" value="1"/>
</dbReference>
<dbReference type="EMBL" id="CAJFCI010000023">
    <property type="protein sequence ID" value="CAD5106581.1"/>
    <property type="molecule type" value="Genomic_DNA"/>
</dbReference>
<protein>
    <submittedName>
        <fullName evidence="4">Protein FecR</fullName>
    </submittedName>
</protein>
<dbReference type="InterPro" id="IPR032623">
    <property type="entry name" value="FecR_N"/>
</dbReference>
<dbReference type="InterPro" id="IPR006860">
    <property type="entry name" value="FecR"/>
</dbReference>
<comment type="caution">
    <text evidence="4">The sequence shown here is derived from an EMBL/GenBank/DDBJ whole genome shotgun (WGS) entry which is preliminary data.</text>
</comment>
<keyword evidence="1" id="KW-1133">Transmembrane helix</keyword>
<evidence type="ECO:0000259" key="2">
    <source>
        <dbReference type="Pfam" id="PF04773"/>
    </source>
</evidence>
<organism evidence="4 5">
    <name type="scientific">Zestomonas carbonaria</name>
    <dbReference type="NCBI Taxonomy" id="2762745"/>
    <lineage>
        <taxon>Bacteria</taxon>
        <taxon>Pseudomonadati</taxon>
        <taxon>Pseudomonadota</taxon>
        <taxon>Gammaproteobacteria</taxon>
        <taxon>Pseudomonadales</taxon>
        <taxon>Pseudomonadaceae</taxon>
        <taxon>Zestomonas</taxon>
    </lineage>
</organism>
<feature type="transmembrane region" description="Helical" evidence="1">
    <location>
        <begin position="81"/>
        <end position="100"/>
    </location>
</feature>
<evidence type="ECO:0000313" key="4">
    <source>
        <dbReference type="EMBL" id="CAD5106581.1"/>
    </source>
</evidence>
<dbReference type="Gene3D" id="2.60.120.1440">
    <property type="match status" value="1"/>
</dbReference>
<keyword evidence="5" id="KW-1185">Reference proteome</keyword>
<dbReference type="Proteomes" id="UP000583387">
    <property type="component" value="Unassembled WGS sequence"/>
</dbReference>
<evidence type="ECO:0000256" key="1">
    <source>
        <dbReference type="SAM" id="Phobius"/>
    </source>
</evidence>
<proteinExistence type="predicted"/>
<dbReference type="PANTHER" id="PTHR30273">
    <property type="entry name" value="PERIPLASMIC SIGNAL SENSOR AND SIGMA FACTOR ACTIVATOR FECR-RELATED"/>
    <property type="match status" value="1"/>
</dbReference>
<gene>
    <name evidence="4" type="primary">fecR_2</name>
    <name evidence="4" type="ORF">PSEWESI4_00846</name>
</gene>
<sequence length="319" mass="34689">MSAVPARVLDEAIAWQLCLGSGEASARDRQAFAGWLAAHPDHARVWQQLGGLDQQLAAVSSAPARRALLQSAESRRRRGRLGGTALGLLLGVGLALGLIAQQRPLGDYLADQRTASGEQRELRLEDRSLVRLNSRSALDIDFTADERRLYLRSGEILVQTAHGDPRPFVVDTEQGRLRALGTRFLVRREGDATRLIVLQSAVAANPLASAAEQVIPAGQQVLMHAGRLDDEAAAPVAADAWARGMLVVENQRLGDLLETLGEYRRGYLGTDPRIADLRISGSFPLNDSDLALAALPPSLPVRIERYTDWWVRVVPNDAP</sequence>
<dbReference type="Pfam" id="PF04773">
    <property type="entry name" value="FecR"/>
    <property type="match status" value="1"/>
</dbReference>
<reference evidence="4 5" key="1">
    <citation type="submission" date="2020-08" db="EMBL/GenBank/DDBJ databases">
        <authorList>
            <person name="Criscuolo A."/>
        </authorList>
    </citation>
    <scope>NUCLEOTIDE SEQUENCE [LARGE SCALE GENOMIC DNA]</scope>
    <source>
        <strain evidence="4">CIP111764</strain>
    </source>
</reference>
<keyword evidence="1" id="KW-0472">Membrane</keyword>
<dbReference type="PIRSF" id="PIRSF018266">
    <property type="entry name" value="FecR"/>
    <property type="match status" value="1"/>
</dbReference>
<name>A0A7U7I8C8_9GAMM</name>
<dbReference type="InterPro" id="IPR012373">
    <property type="entry name" value="Ferrdict_sens_TM"/>
</dbReference>
<feature type="domain" description="FecR N-terminal" evidence="3">
    <location>
        <begin position="10"/>
        <end position="49"/>
    </location>
</feature>
<accession>A0A7U7I8C8</accession>
<evidence type="ECO:0000259" key="3">
    <source>
        <dbReference type="Pfam" id="PF16220"/>
    </source>
</evidence>
<evidence type="ECO:0000313" key="5">
    <source>
        <dbReference type="Proteomes" id="UP000583387"/>
    </source>
</evidence>
<dbReference type="RefSeq" id="WP_187669941.1">
    <property type="nucleotide sequence ID" value="NZ_CAJFCI010000023.1"/>
</dbReference>
<dbReference type="AlphaFoldDB" id="A0A7U7I8C8"/>
<feature type="domain" description="FecR protein" evidence="2">
    <location>
        <begin position="113"/>
        <end position="202"/>
    </location>
</feature>